<proteinExistence type="predicted"/>
<keyword evidence="1" id="KW-0812">Transmembrane</keyword>
<evidence type="ECO:0000256" key="1">
    <source>
        <dbReference type="SAM" id="Phobius"/>
    </source>
</evidence>
<dbReference type="Proteomes" id="UP000230903">
    <property type="component" value="Unassembled WGS sequence"/>
</dbReference>
<gene>
    <name evidence="2" type="ORF">COU10_02505</name>
</gene>
<protein>
    <submittedName>
        <fullName evidence="2">Uncharacterized protein</fullName>
    </submittedName>
</protein>
<name>A0A2H0UN69_9BACT</name>
<keyword evidence="1" id="KW-0472">Membrane</keyword>
<sequence length="129" mass="13807">MENKKFQNLIALIAKITPDSGFFARSKSEILSTPQSARGFSFPIRIFEGITPRTAFAFASIFLVVIISGASYLSSSSSQLASSLNDTALVKEATQATFEIQIAEAAYFDESADKVALALDKIAGVSSEN</sequence>
<evidence type="ECO:0000313" key="3">
    <source>
        <dbReference type="Proteomes" id="UP000230903"/>
    </source>
</evidence>
<evidence type="ECO:0000313" key="2">
    <source>
        <dbReference type="EMBL" id="PIR87831.1"/>
    </source>
</evidence>
<organism evidence="2 3">
    <name type="scientific">Candidatus Harrisonbacteria bacterium CG10_big_fil_rev_8_21_14_0_10_45_28</name>
    <dbReference type="NCBI Taxonomy" id="1974586"/>
    <lineage>
        <taxon>Bacteria</taxon>
        <taxon>Candidatus Harrisoniibacteriota</taxon>
    </lineage>
</organism>
<reference evidence="3" key="1">
    <citation type="submission" date="2017-09" db="EMBL/GenBank/DDBJ databases">
        <title>Depth-based differentiation of microbial function through sediment-hosted aquifers and enrichment of novel symbionts in the deep terrestrial subsurface.</title>
        <authorList>
            <person name="Probst A.J."/>
            <person name="Ladd B."/>
            <person name="Jarett J.K."/>
            <person name="Geller-Mcgrath D.E."/>
            <person name="Sieber C.M.K."/>
            <person name="Emerson J.B."/>
            <person name="Anantharaman K."/>
            <person name="Thomas B.C."/>
            <person name="Malmstrom R."/>
            <person name="Stieglmeier M."/>
            <person name="Klingl A."/>
            <person name="Woyke T."/>
            <person name="Ryan C.M."/>
            <person name="Banfield J.F."/>
        </authorList>
    </citation>
    <scope>NUCLEOTIDE SEQUENCE [LARGE SCALE GENOMIC DNA]</scope>
</reference>
<comment type="caution">
    <text evidence="2">The sequence shown here is derived from an EMBL/GenBank/DDBJ whole genome shotgun (WGS) entry which is preliminary data.</text>
</comment>
<dbReference type="AlphaFoldDB" id="A0A2H0UN69"/>
<keyword evidence="1" id="KW-1133">Transmembrane helix</keyword>
<accession>A0A2H0UN69</accession>
<feature type="transmembrane region" description="Helical" evidence="1">
    <location>
        <begin position="55"/>
        <end position="73"/>
    </location>
</feature>
<dbReference type="EMBL" id="PFBC01000039">
    <property type="protein sequence ID" value="PIR87831.1"/>
    <property type="molecule type" value="Genomic_DNA"/>
</dbReference>